<dbReference type="Pfam" id="PF14392">
    <property type="entry name" value="zf-CCHC_4"/>
    <property type="match status" value="1"/>
</dbReference>
<gene>
    <name evidence="4" type="ORF">BRARA_A02574</name>
</gene>
<feature type="domain" description="Zinc knuckle CX2CX4HX4C" evidence="3">
    <location>
        <begin position="171"/>
        <end position="217"/>
    </location>
</feature>
<proteinExistence type="predicted"/>
<feature type="region of interest" description="Disordered" evidence="1">
    <location>
        <begin position="217"/>
        <end position="304"/>
    </location>
</feature>
<accession>A0A398AW51</accession>
<evidence type="ECO:0000313" key="4">
    <source>
        <dbReference type="EMBL" id="RID79870.1"/>
    </source>
</evidence>
<dbReference type="EMBL" id="CM010628">
    <property type="protein sequence ID" value="RID79870.1"/>
    <property type="molecule type" value="Genomic_DNA"/>
</dbReference>
<organism evidence="4 5">
    <name type="scientific">Brassica campestris</name>
    <name type="common">Field mustard</name>
    <dbReference type="NCBI Taxonomy" id="3711"/>
    <lineage>
        <taxon>Eukaryota</taxon>
        <taxon>Viridiplantae</taxon>
        <taxon>Streptophyta</taxon>
        <taxon>Embryophyta</taxon>
        <taxon>Tracheophyta</taxon>
        <taxon>Spermatophyta</taxon>
        <taxon>Magnoliopsida</taxon>
        <taxon>eudicotyledons</taxon>
        <taxon>Gunneridae</taxon>
        <taxon>Pentapetalae</taxon>
        <taxon>rosids</taxon>
        <taxon>malvids</taxon>
        <taxon>Brassicales</taxon>
        <taxon>Brassicaceae</taxon>
        <taxon>Brassiceae</taxon>
        <taxon>Brassica</taxon>
    </lineage>
</organism>
<feature type="compositionally biased region" description="Acidic residues" evidence="1">
    <location>
        <begin position="228"/>
        <end position="238"/>
    </location>
</feature>
<dbReference type="PANTHER" id="PTHR31286:SF162">
    <property type="entry name" value="DUF4283 DOMAIN-CONTAINING PROTEIN-RELATED"/>
    <property type="match status" value="1"/>
</dbReference>
<dbReference type="PANTHER" id="PTHR31286">
    <property type="entry name" value="GLYCINE-RICH CELL WALL STRUCTURAL PROTEIN 1.8-LIKE"/>
    <property type="match status" value="1"/>
</dbReference>
<feature type="domain" description="DUF4283" evidence="2">
    <location>
        <begin position="33"/>
        <end position="112"/>
    </location>
</feature>
<dbReference type="InterPro" id="IPR025558">
    <property type="entry name" value="DUF4283"/>
</dbReference>
<dbReference type="Proteomes" id="UP000264353">
    <property type="component" value="Chromosome A1"/>
</dbReference>
<dbReference type="InterPro" id="IPR025836">
    <property type="entry name" value="Zn_knuckle_CX2CX4HX4C"/>
</dbReference>
<dbReference type="AlphaFoldDB" id="A0A398AW51"/>
<feature type="compositionally biased region" description="Basic and acidic residues" evidence="1">
    <location>
        <begin position="217"/>
        <end position="227"/>
    </location>
</feature>
<reference evidence="4 5" key="1">
    <citation type="submission" date="2018-06" db="EMBL/GenBank/DDBJ databases">
        <title>WGS assembly of Brassica rapa FPsc.</title>
        <authorList>
            <person name="Bowman J."/>
            <person name="Kohchi T."/>
            <person name="Yamato K."/>
            <person name="Jenkins J."/>
            <person name="Shu S."/>
            <person name="Ishizaki K."/>
            <person name="Yamaoka S."/>
            <person name="Nishihama R."/>
            <person name="Nakamura Y."/>
            <person name="Berger F."/>
            <person name="Adam C."/>
            <person name="Aki S."/>
            <person name="Althoff F."/>
            <person name="Araki T."/>
            <person name="Arteaga-Vazquez M."/>
            <person name="Balasubrmanian S."/>
            <person name="Bauer D."/>
            <person name="Boehm C."/>
            <person name="Briginshaw L."/>
            <person name="Caballero-Perez J."/>
            <person name="Catarino B."/>
            <person name="Chen F."/>
            <person name="Chiyoda S."/>
            <person name="Chovatia M."/>
            <person name="Davies K."/>
            <person name="Delmans M."/>
            <person name="Demura T."/>
            <person name="Dierschke T."/>
            <person name="Dolan L."/>
            <person name="Dorantes-Acosta A."/>
            <person name="Eklund D."/>
            <person name="Florent S."/>
            <person name="Flores-Sandoval E."/>
            <person name="Fujiyama A."/>
            <person name="Fukuzawa H."/>
            <person name="Galik B."/>
            <person name="Grimanelli D."/>
            <person name="Grimwood J."/>
            <person name="Grossniklaus U."/>
            <person name="Hamada T."/>
            <person name="Haseloff J."/>
            <person name="Hetherington A."/>
            <person name="Higo A."/>
            <person name="Hirakawa Y."/>
            <person name="Hundley H."/>
            <person name="Ikeda Y."/>
            <person name="Inoue K."/>
            <person name="Inoue S."/>
            <person name="Ishida S."/>
            <person name="Jia Q."/>
            <person name="Kakita M."/>
            <person name="Kanazawa T."/>
            <person name="Kawai Y."/>
            <person name="Kawashima T."/>
            <person name="Kennedy M."/>
            <person name="Kinose K."/>
            <person name="Kinoshita T."/>
            <person name="Kohara Y."/>
            <person name="Koide E."/>
            <person name="Komatsu K."/>
            <person name="Kopischke S."/>
            <person name="Kubo M."/>
            <person name="Kyozuka J."/>
            <person name="Lagercrantz U."/>
            <person name="Lin S."/>
            <person name="Lindquist E."/>
            <person name="Lipzen A."/>
            <person name="Lu C."/>
            <person name="Luna E."/>
            <person name="Martienssen R."/>
            <person name="Minamino N."/>
            <person name="Mizutani M."/>
            <person name="Mizutani M."/>
            <person name="Mochizuki N."/>
            <person name="Monte I."/>
            <person name="Mosher R."/>
            <person name="Nagasaki H."/>
            <person name="Nakagami H."/>
            <person name="Naramoto S."/>
            <person name="Nishitani K."/>
            <person name="Ohtani M."/>
            <person name="Okamoto T."/>
            <person name="Okumura M."/>
            <person name="Phillips J."/>
            <person name="Pollak B."/>
            <person name="Reinders A."/>
            <person name="Roevekamp M."/>
            <person name="Sano R."/>
            <person name="Sawa S."/>
            <person name="Schmid M."/>
            <person name="Shirakawa M."/>
            <person name="Solano R."/>
            <person name="Spunde A."/>
            <person name="Suetsugu N."/>
            <person name="Sugano S."/>
            <person name="Sugiyama A."/>
            <person name="Sun R."/>
            <person name="Suzuki Y."/>
            <person name="Takenaka M."/>
            <person name="Takezawa D."/>
            <person name="Tomogane H."/>
            <person name="Tsuzuki M."/>
            <person name="Ueda T."/>
            <person name="Umeda M."/>
            <person name="Ward J."/>
            <person name="Watanabe Y."/>
            <person name="Yazaki K."/>
            <person name="Yokoyama R."/>
            <person name="Yoshitake Y."/>
            <person name="Yotsui I."/>
            <person name="Zachgo S."/>
            <person name="Schmutz J."/>
        </authorList>
    </citation>
    <scope>NUCLEOTIDE SEQUENCE [LARGE SCALE GENOMIC DNA]</scope>
    <source>
        <strain evidence="5">cv. B-3</strain>
    </source>
</reference>
<dbReference type="Pfam" id="PF14111">
    <property type="entry name" value="DUF4283"/>
    <property type="match status" value="1"/>
</dbReference>
<name>A0A398AW51_BRACM</name>
<protein>
    <recommendedName>
        <fullName evidence="6">DUF4283 domain-containing protein</fullName>
    </recommendedName>
</protein>
<sequence length="475" mass="53709">MGDNLRLKMQNINLGAEDEPVAMPPAMCVQAAAVNRFSLVVVPLNLRKQNLRAMISQLPRLWGIENAVGRIIAANRIQFVFPSEESMLMVTRRAPWSFAEWMVTVSRWYPNIADEDLKIIPFWVQIRGIPLEFLTREVVEFIGGILAPVFNVDFDENSTRVDFVHVQVLWNADHPLRFQRNYQFSPDVNTLLSFKYERLRNFCQTCGLLTHEKQECPLGFDDDHVPSDPDDDDDEGGDDDKGLGPTETNLHNRSDVGNDQSDPTRDAGNDEEEAPMDSDALLGNNKRKRNQEMSGDADKSDEVAAPEVDDKMFWKSAPLVMVTAEYGSRMGDVRTLRKHNFIKDMLKQMESDDSLAVPKDNPLALISEDEDADHIILEMEDRREARLVSDSLNSLMMVDQNVQMVERVDEAPSLKRNRQEDVCVDKYQVGKKIVAAEFHALKKICVDYGQEDELLLDAGVLIDRGAVGPVPPPVP</sequence>
<evidence type="ECO:0000259" key="3">
    <source>
        <dbReference type="Pfam" id="PF14392"/>
    </source>
</evidence>
<evidence type="ECO:0000259" key="2">
    <source>
        <dbReference type="Pfam" id="PF14111"/>
    </source>
</evidence>
<dbReference type="InterPro" id="IPR040256">
    <property type="entry name" value="At4g02000-like"/>
</dbReference>
<feature type="compositionally biased region" description="Basic and acidic residues" evidence="1">
    <location>
        <begin position="250"/>
        <end position="268"/>
    </location>
</feature>
<evidence type="ECO:0000256" key="1">
    <source>
        <dbReference type="SAM" id="MobiDB-lite"/>
    </source>
</evidence>
<evidence type="ECO:0008006" key="6">
    <source>
        <dbReference type="Google" id="ProtNLM"/>
    </source>
</evidence>
<evidence type="ECO:0000313" key="5">
    <source>
        <dbReference type="Proteomes" id="UP000264353"/>
    </source>
</evidence>